<proteinExistence type="predicted"/>
<gene>
    <name evidence="1" type="ORF">DFR70_13021</name>
</gene>
<organism evidence="1 2">
    <name type="scientific">Nocardia tenerifensis</name>
    <dbReference type="NCBI Taxonomy" id="228006"/>
    <lineage>
        <taxon>Bacteria</taxon>
        <taxon>Bacillati</taxon>
        <taxon>Actinomycetota</taxon>
        <taxon>Actinomycetes</taxon>
        <taxon>Mycobacteriales</taxon>
        <taxon>Nocardiaceae</taxon>
        <taxon>Nocardia</taxon>
    </lineage>
</organism>
<evidence type="ECO:0000313" key="1">
    <source>
        <dbReference type="EMBL" id="PXX52773.1"/>
    </source>
</evidence>
<dbReference type="AlphaFoldDB" id="A0A318JN90"/>
<reference evidence="1 2" key="1">
    <citation type="submission" date="2018-05" db="EMBL/GenBank/DDBJ databases">
        <title>Genomic Encyclopedia of Type Strains, Phase IV (KMG-IV): sequencing the most valuable type-strain genomes for metagenomic binning, comparative biology and taxonomic classification.</title>
        <authorList>
            <person name="Goeker M."/>
        </authorList>
    </citation>
    <scope>NUCLEOTIDE SEQUENCE [LARGE SCALE GENOMIC DNA]</scope>
    <source>
        <strain evidence="1 2">DSM 44704</strain>
    </source>
</reference>
<protein>
    <submittedName>
        <fullName evidence="1">Uncharacterized protein</fullName>
    </submittedName>
</protein>
<accession>A0A318JN90</accession>
<dbReference type="EMBL" id="QJKF01000030">
    <property type="protein sequence ID" value="PXX52773.1"/>
    <property type="molecule type" value="Genomic_DNA"/>
</dbReference>
<comment type="caution">
    <text evidence="1">The sequence shown here is derived from an EMBL/GenBank/DDBJ whole genome shotgun (WGS) entry which is preliminary data.</text>
</comment>
<keyword evidence="2" id="KW-1185">Reference proteome</keyword>
<name>A0A318JN90_9NOCA</name>
<sequence>MGDQVLLVAGGISVFQVVEVEGDHALVAPIQADAPGGYSFPARVAALVPVDTGSGE</sequence>
<evidence type="ECO:0000313" key="2">
    <source>
        <dbReference type="Proteomes" id="UP000247569"/>
    </source>
</evidence>
<dbReference type="Proteomes" id="UP000247569">
    <property type="component" value="Unassembled WGS sequence"/>
</dbReference>